<dbReference type="Pfam" id="PF13639">
    <property type="entry name" value="zf-RING_2"/>
    <property type="match status" value="1"/>
</dbReference>
<feature type="chain" id="PRO_5002806821" evidence="11">
    <location>
        <begin position="23"/>
        <end position="348"/>
    </location>
</feature>
<evidence type="ECO:0000259" key="12">
    <source>
        <dbReference type="PROSITE" id="PS50089"/>
    </source>
</evidence>
<dbReference type="SMART" id="SM00184">
    <property type="entry name" value="RING"/>
    <property type="match status" value="1"/>
</dbReference>
<feature type="compositionally biased region" description="Acidic residues" evidence="9">
    <location>
        <begin position="339"/>
        <end position="348"/>
    </location>
</feature>
<sequence>MTTRKSCHVLALLGLCLVCHEAAVVSGHVLVYRRISNQASILYACLIEEFNDLPAQFGPLLPPNGLKVYVVPAMPHSYGCDTLSRPPHLALSIGGQISGIHIPSVFVGHTTGKALATYFTPEVVLIINDELPFNINTQLILPFSILIGLCFLIMVIYMIYKCIREQRRLRRHRLPKSMLKKLPVRRYTKNNTNNKYDTCVICLDEFVEDDKLRVLPCSHPYHTHCIDPWLTENRRVCPICKRKVFTKGETRASRNRQPSLDSVTDTDDDTTPLLQQQPNGGRQGGQGSTSSAASAAAAGSSSSVATAAAAAAAGGTTRHGTFRRADAGRNPFEAQETQSSDDENDQGY</sequence>
<evidence type="ECO:0000256" key="9">
    <source>
        <dbReference type="SAM" id="MobiDB-lite"/>
    </source>
</evidence>
<keyword evidence="2 10" id="KW-0812">Transmembrane</keyword>
<dbReference type="PANTHER" id="PTHR47168:SF1">
    <property type="entry name" value="OS02G0798600 PROTEIN"/>
    <property type="match status" value="1"/>
</dbReference>
<proteinExistence type="predicted"/>
<dbReference type="PhylomeDB" id="B4GES2"/>
<keyword evidence="6 10" id="KW-1133">Transmembrane helix</keyword>
<dbReference type="OrthoDB" id="8062037at2759"/>
<dbReference type="HOGENOM" id="CLU_797581_0_0_1"/>
<dbReference type="GO" id="GO:0016020">
    <property type="term" value="C:membrane"/>
    <property type="evidence" value="ECO:0007669"/>
    <property type="project" value="UniProtKB-SubCell"/>
</dbReference>
<dbReference type="Proteomes" id="UP000008744">
    <property type="component" value="Unassembled WGS sequence"/>
</dbReference>
<feature type="transmembrane region" description="Helical" evidence="10">
    <location>
        <begin position="139"/>
        <end position="160"/>
    </location>
</feature>
<evidence type="ECO:0000313" key="14">
    <source>
        <dbReference type="Proteomes" id="UP000008744"/>
    </source>
</evidence>
<organism evidence="14">
    <name type="scientific">Drosophila persimilis</name>
    <name type="common">Fruit fly</name>
    <dbReference type="NCBI Taxonomy" id="7234"/>
    <lineage>
        <taxon>Eukaryota</taxon>
        <taxon>Metazoa</taxon>
        <taxon>Ecdysozoa</taxon>
        <taxon>Arthropoda</taxon>
        <taxon>Hexapoda</taxon>
        <taxon>Insecta</taxon>
        <taxon>Pterygota</taxon>
        <taxon>Neoptera</taxon>
        <taxon>Endopterygota</taxon>
        <taxon>Diptera</taxon>
        <taxon>Brachycera</taxon>
        <taxon>Muscomorpha</taxon>
        <taxon>Ephydroidea</taxon>
        <taxon>Drosophilidae</taxon>
        <taxon>Drosophila</taxon>
        <taxon>Sophophora</taxon>
    </lineage>
</organism>
<keyword evidence="5" id="KW-0862">Zinc</keyword>
<keyword evidence="3" id="KW-0479">Metal-binding</keyword>
<dbReference type="GO" id="GO:0061630">
    <property type="term" value="F:ubiquitin protein ligase activity"/>
    <property type="evidence" value="ECO:0007669"/>
    <property type="project" value="EnsemblMetazoa"/>
</dbReference>
<feature type="compositionally biased region" description="Low complexity" evidence="9">
    <location>
        <begin position="288"/>
        <end position="316"/>
    </location>
</feature>
<dbReference type="InterPro" id="IPR013083">
    <property type="entry name" value="Znf_RING/FYVE/PHD"/>
</dbReference>
<gene>
    <name evidence="13" type="primary">Dper\GL21748</name>
    <name evidence="13" type="ORF">Dper_GL21748</name>
</gene>
<feature type="region of interest" description="Disordered" evidence="9">
    <location>
        <begin position="248"/>
        <end position="348"/>
    </location>
</feature>
<dbReference type="GO" id="GO:0016567">
    <property type="term" value="P:protein ubiquitination"/>
    <property type="evidence" value="ECO:0007669"/>
    <property type="project" value="EnsemblMetazoa"/>
</dbReference>
<dbReference type="PROSITE" id="PS50089">
    <property type="entry name" value="ZF_RING_2"/>
    <property type="match status" value="1"/>
</dbReference>
<evidence type="ECO:0000256" key="10">
    <source>
        <dbReference type="SAM" id="Phobius"/>
    </source>
</evidence>
<dbReference type="Gene3D" id="3.30.40.10">
    <property type="entry name" value="Zinc/RING finger domain, C3HC4 (zinc finger)"/>
    <property type="match status" value="1"/>
</dbReference>
<dbReference type="FunFam" id="3.30.40.10:FF:000429">
    <property type="entry name" value="E3 ubiquitin-protein ligase RNF13"/>
    <property type="match status" value="1"/>
</dbReference>
<protein>
    <submittedName>
        <fullName evidence="13">GL21748</fullName>
    </submittedName>
</protein>
<dbReference type="STRING" id="7234.B4GES2"/>
<name>B4GES2_DROPE</name>
<keyword evidence="7 10" id="KW-0472">Membrane</keyword>
<evidence type="ECO:0000256" key="2">
    <source>
        <dbReference type="ARBA" id="ARBA00022692"/>
    </source>
</evidence>
<dbReference type="InterPro" id="IPR001841">
    <property type="entry name" value="Znf_RING"/>
</dbReference>
<evidence type="ECO:0000256" key="6">
    <source>
        <dbReference type="ARBA" id="ARBA00022989"/>
    </source>
</evidence>
<dbReference type="AlphaFoldDB" id="B4GES2"/>
<feature type="domain" description="RING-type" evidence="12">
    <location>
        <begin position="199"/>
        <end position="241"/>
    </location>
</feature>
<dbReference type="GO" id="GO:1904300">
    <property type="term" value="P:positive regulation of transcytosis"/>
    <property type="evidence" value="ECO:0007669"/>
    <property type="project" value="EnsemblMetazoa"/>
</dbReference>
<dbReference type="CDD" id="cd16665">
    <property type="entry name" value="RING-H2_RNF13-like"/>
    <property type="match status" value="1"/>
</dbReference>
<dbReference type="GO" id="GO:0016197">
    <property type="term" value="P:endosomal transport"/>
    <property type="evidence" value="ECO:0007669"/>
    <property type="project" value="EnsemblMetazoa"/>
</dbReference>
<evidence type="ECO:0000256" key="8">
    <source>
        <dbReference type="PROSITE-ProRule" id="PRU00175"/>
    </source>
</evidence>
<keyword evidence="4 8" id="KW-0863">Zinc-finger</keyword>
<comment type="subcellular location">
    <subcellularLocation>
        <location evidence="1">Membrane</location>
        <topology evidence="1">Single-pass membrane protein</topology>
    </subcellularLocation>
</comment>
<evidence type="ECO:0000256" key="3">
    <source>
        <dbReference type="ARBA" id="ARBA00022723"/>
    </source>
</evidence>
<evidence type="ECO:0000256" key="7">
    <source>
        <dbReference type="ARBA" id="ARBA00023136"/>
    </source>
</evidence>
<feature type="signal peptide" evidence="11">
    <location>
        <begin position="1"/>
        <end position="22"/>
    </location>
</feature>
<dbReference type="GO" id="GO:0005768">
    <property type="term" value="C:endosome"/>
    <property type="evidence" value="ECO:0007669"/>
    <property type="project" value="EnsemblMetazoa"/>
</dbReference>
<evidence type="ECO:0000256" key="1">
    <source>
        <dbReference type="ARBA" id="ARBA00004167"/>
    </source>
</evidence>
<evidence type="ECO:0000313" key="13">
    <source>
        <dbReference type="EMBL" id="EDW34107.1"/>
    </source>
</evidence>
<keyword evidence="11" id="KW-0732">Signal</keyword>
<dbReference type="SUPFAM" id="SSF57850">
    <property type="entry name" value="RING/U-box"/>
    <property type="match status" value="1"/>
</dbReference>
<reference evidence="13 14" key="1">
    <citation type="journal article" date="2007" name="Nature">
        <title>Evolution of genes and genomes on the Drosophila phylogeny.</title>
        <authorList>
            <consortium name="Drosophila 12 Genomes Consortium"/>
            <person name="Clark A.G."/>
            <person name="Eisen M.B."/>
            <person name="Smith D.R."/>
            <person name="Bergman C.M."/>
            <person name="Oliver B."/>
            <person name="Markow T.A."/>
            <person name="Kaufman T.C."/>
            <person name="Kellis M."/>
            <person name="Gelbart W."/>
            <person name="Iyer V.N."/>
            <person name="Pollard D.A."/>
            <person name="Sackton T.B."/>
            <person name="Larracuente A.M."/>
            <person name="Singh N.D."/>
            <person name="Abad J.P."/>
            <person name="Abt D.N."/>
            <person name="Adryan B."/>
            <person name="Aguade M."/>
            <person name="Akashi H."/>
            <person name="Anderson W.W."/>
            <person name="Aquadro C.F."/>
            <person name="Ardell D.H."/>
            <person name="Arguello R."/>
            <person name="Artieri C.G."/>
            <person name="Barbash D.A."/>
            <person name="Barker D."/>
            <person name="Barsanti P."/>
            <person name="Batterham P."/>
            <person name="Batzoglou S."/>
            <person name="Begun D."/>
            <person name="Bhutkar A."/>
            <person name="Blanco E."/>
            <person name="Bosak S.A."/>
            <person name="Bradley R.K."/>
            <person name="Brand A.D."/>
            <person name="Brent M.R."/>
            <person name="Brooks A.N."/>
            <person name="Brown R.H."/>
            <person name="Butlin R.K."/>
            <person name="Caggese C."/>
            <person name="Calvi B.R."/>
            <person name="Bernardo de Carvalho A."/>
            <person name="Caspi A."/>
            <person name="Castrezana S."/>
            <person name="Celniker S.E."/>
            <person name="Chang J.L."/>
            <person name="Chapple C."/>
            <person name="Chatterji S."/>
            <person name="Chinwalla A."/>
            <person name="Civetta A."/>
            <person name="Clifton S.W."/>
            <person name="Comeron J.M."/>
            <person name="Costello J.C."/>
            <person name="Coyne J.A."/>
            <person name="Daub J."/>
            <person name="David R.G."/>
            <person name="Delcher A.L."/>
            <person name="Delehaunty K."/>
            <person name="Do C.B."/>
            <person name="Ebling H."/>
            <person name="Edwards K."/>
            <person name="Eickbush T."/>
            <person name="Evans J.D."/>
            <person name="Filipski A."/>
            <person name="Findeiss S."/>
            <person name="Freyhult E."/>
            <person name="Fulton L."/>
            <person name="Fulton R."/>
            <person name="Garcia A.C."/>
            <person name="Gardiner A."/>
            <person name="Garfield D.A."/>
            <person name="Garvin B.E."/>
            <person name="Gibson G."/>
            <person name="Gilbert D."/>
            <person name="Gnerre S."/>
            <person name="Godfrey J."/>
            <person name="Good R."/>
            <person name="Gotea V."/>
            <person name="Gravely B."/>
            <person name="Greenberg A.J."/>
            <person name="Griffiths-Jones S."/>
            <person name="Gross S."/>
            <person name="Guigo R."/>
            <person name="Gustafson E.A."/>
            <person name="Haerty W."/>
            <person name="Hahn M.W."/>
            <person name="Halligan D.L."/>
            <person name="Halpern A.L."/>
            <person name="Halter G.M."/>
            <person name="Han M.V."/>
            <person name="Heger A."/>
            <person name="Hillier L."/>
            <person name="Hinrichs A.S."/>
            <person name="Holmes I."/>
            <person name="Hoskins R.A."/>
            <person name="Hubisz M.J."/>
            <person name="Hultmark D."/>
            <person name="Huntley M.A."/>
            <person name="Jaffe D.B."/>
            <person name="Jagadeeshan S."/>
            <person name="Jeck W.R."/>
            <person name="Johnson J."/>
            <person name="Jones C.D."/>
            <person name="Jordan W.C."/>
            <person name="Karpen G.H."/>
            <person name="Kataoka E."/>
            <person name="Keightley P.D."/>
            <person name="Kheradpour P."/>
            <person name="Kirkness E.F."/>
            <person name="Koerich L.B."/>
            <person name="Kristiansen K."/>
            <person name="Kudrna D."/>
            <person name="Kulathinal R.J."/>
            <person name="Kumar S."/>
            <person name="Kwok R."/>
            <person name="Lander E."/>
            <person name="Langley C.H."/>
            <person name="Lapoint R."/>
            <person name="Lazzaro B.P."/>
            <person name="Lee S.J."/>
            <person name="Levesque L."/>
            <person name="Li R."/>
            <person name="Lin C.F."/>
            <person name="Lin M.F."/>
            <person name="Lindblad-Toh K."/>
            <person name="Llopart A."/>
            <person name="Long M."/>
            <person name="Low L."/>
            <person name="Lozovsky E."/>
            <person name="Lu J."/>
            <person name="Luo M."/>
            <person name="Machado C.A."/>
            <person name="Makalowski W."/>
            <person name="Marzo M."/>
            <person name="Matsuda M."/>
            <person name="Matzkin L."/>
            <person name="McAllister B."/>
            <person name="McBride C.S."/>
            <person name="McKernan B."/>
            <person name="McKernan K."/>
            <person name="Mendez-Lago M."/>
            <person name="Minx P."/>
            <person name="Mollenhauer M.U."/>
            <person name="Montooth K."/>
            <person name="Mount S.M."/>
            <person name="Mu X."/>
            <person name="Myers E."/>
            <person name="Negre B."/>
            <person name="Newfeld S."/>
            <person name="Nielsen R."/>
            <person name="Noor M.A."/>
            <person name="O'Grady P."/>
            <person name="Pachter L."/>
            <person name="Papaceit M."/>
            <person name="Parisi M.J."/>
            <person name="Parisi M."/>
            <person name="Parts L."/>
            <person name="Pedersen J.S."/>
            <person name="Pesole G."/>
            <person name="Phillippy A.M."/>
            <person name="Ponting C.P."/>
            <person name="Pop M."/>
            <person name="Porcelli D."/>
            <person name="Powell J.R."/>
            <person name="Prohaska S."/>
            <person name="Pruitt K."/>
            <person name="Puig M."/>
            <person name="Quesneville H."/>
            <person name="Ram K.R."/>
            <person name="Rand D."/>
            <person name="Rasmussen M.D."/>
            <person name="Reed L.K."/>
            <person name="Reenan R."/>
            <person name="Reily A."/>
            <person name="Remington K.A."/>
            <person name="Rieger T.T."/>
            <person name="Ritchie M.G."/>
            <person name="Robin C."/>
            <person name="Rogers Y.H."/>
            <person name="Rohde C."/>
            <person name="Rozas J."/>
            <person name="Rubenfield M.J."/>
            <person name="Ruiz A."/>
            <person name="Russo S."/>
            <person name="Salzberg S.L."/>
            <person name="Sanchez-Gracia A."/>
            <person name="Saranga D.J."/>
            <person name="Sato H."/>
            <person name="Schaeffer S.W."/>
            <person name="Schatz M.C."/>
            <person name="Schlenke T."/>
            <person name="Schwartz R."/>
            <person name="Segarra C."/>
            <person name="Singh R.S."/>
            <person name="Sirot L."/>
            <person name="Sirota M."/>
            <person name="Sisneros N.B."/>
            <person name="Smith C.D."/>
            <person name="Smith T.F."/>
            <person name="Spieth J."/>
            <person name="Stage D.E."/>
            <person name="Stark A."/>
            <person name="Stephan W."/>
            <person name="Strausberg R.L."/>
            <person name="Strempel S."/>
            <person name="Sturgill D."/>
            <person name="Sutton G."/>
            <person name="Sutton G.G."/>
            <person name="Tao W."/>
            <person name="Teichmann S."/>
            <person name="Tobari Y.N."/>
            <person name="Tomimura Y."/>
            <person name="Tsolas J.M."/>
            <person name="Valente V.L."/>
            <person name="Venter E."/>
            <person name="Venter J.C."/>
            <person name="Vicario S."/>
            <person name="Vieira F.G."/>
            <person name="Vilella A.J."/>
            <person name="Villasante A."/>
            <person name="Walenz B."/>
            <person name="Wang J."/>
            <person name="Wasserman M."/>
            <person name="Watts T."/>
            <person name="Wilson D."/>
            <person name="Wilson R.K."/>
            <person name="Wing R.A."/>
            <person name="Wolfner M.F."/>
            <person name="Wong A."/>
            <person name="Wong G.K."/>
            <person name="Wu C.I."/>
            <person name="Wu G."/>
            <person name="Yamamoto D."/>
            <person name="Yang H.P."/>
            <person name="Yang S.P."/>
            <person name="Yorke J.A."/>
            <person name="Yoshida K."/>
            <person name="Zdobnov E."/>
            <person name="Zhang P."/>
            <person name="Zhang Y."/>
            <person name="Zimin A.V."/>
            <person name="Baldwin J."/>
            <person name="Abdouelleil A."/>
            <person name="Abdulkadir J."/>
            <person name="Abebe A."/>
            <person name="Abera B."/>
            <person name="Abreu J."/>
            <person name="Acer S.C."/>
            <person name="Aftuck L."/>
            <person name="Alexander A."/>
            <person name="An P."/>
            <person name="Anderson E."/>
            <person name="Anderson S."/>
            <person name="Arachi H."/>
            <person name="Azer M."/>
            <person name="Bachantsang P."/>
            <person name="Barry A."/>
            <person name="Bayul T."/>
            <person name="Berlin A."/>
            <person name="Bessette D."/>
            <person name="Bloom T."/>
            <person name="Blye J."/>
            <person name="Boguslavskiy L."/>
            <person name="Bonnet C."/>
            <person name="Boukhgalter B."/>
            <person name="Bourzgui I."/>
            <person name="Brown A."/>
            <person name="Cahill P."/>
            <person name="Channer S."/>
            <person name="Cheshatsang Y."/>
            <person name="Chuda L."/>
            <person name="Citroen M."/>
            <person name="Collymore A."/>
            <person name="Cooke P."/>
            <person name="Costello M."/>
            <person name="D'Aco K."/>
            <person name="Daza R."/>
            <person name="De Haan G."/>
            <person name="DeGray S."/>
            <person name="DeMaso C."/>
            <person name="Dhargay N."/>
            <person name="Dooley K."/>
            <person name="Dooley E."/>
            <person name="Doricent M."/>
            <person name="Dorje P."/>
            <person name="Dorjee K."/>
            <person name="Dupes A."/>
            <person name="Elong R."/>
            <person name="Falk J."/>
            <person name="Farina A."/>
            <person name="Faro S."/>
            <person name="Ferguson D."/>
            <person name="Fisher S."/>
            <person name="Foley C.D."/>
            <person name="Franke A."/>
            <person name="Friedrich D."/>
            <person name="Gadbois L."/>
            <person name="Gearin G."/>
            <person name="Gearin C.R."/>
            <person name="Giannoukos G."/>
            <person name="Goode T."/>
            <person name="Graham J."/>
            <person name="Grandbois E."/>
            <person name="Grewal S."/>
            <person name="Gyaltsen K."/>
            <person name="Hafez N."/>
            <person name="Hagos B."/>
            <person name="Hall J."/>
            <person name="Henson C."/>
            <person name="Hollinger A."/>
            <person name="Honan T."/>
            <person name="Huard M.D."/>
            <person name="Hughes L."/>
            <person name="Hurhula B."/>
            <person name="Husby M.E."/>
            <person name="Kamat A."/>
            <person name="Kanga B."/>
            <person name="Kashin S."/>
            <person name="Khazanovich D."/>
            <person name="Kisner P."/>
            <person name="Lance K."/>
            <person name="Lara M."/>
            <person name="Lee W."/>
            <person name="Lennon N."/>
            <person name="Letendre F."/>
            <person name="LeVine R."/>
            <person name="Lipovsky A."/>
            <person name="Liu X."/>
            <person name="Liu J."/>
            <person name="Liu S."/>
            <person name="Lokyitsang T."/>
            <person name="Lokyitsang Y."/>
            <person name="Lubonja R."/>
            <person name="Lui A."/>
            <person name="MacDonald P."/>
            <person name="Magnisalis V."/>
            <person name="Maru K."/>
            <person name="Matthews C."/>
            <person name="McCusker W."/>
            <person name="McDonough S."/>
            <person name="Mehta T."/>
            <person name="Meldrim J."/>
            <person name="Meneus L."/>
            <person name="Mihai O."/>
            <person name="Mihalev A."/>
            <person name="Mihova T."/>
            <person name="Mittelman R."/>
            <person name="Mlenga V."/>
            <person name="Montmayeur A."/>
            <person name="Mulrain L."/>
            <person name="Navidi A."/>
            <person name="Naylor J."/>
            <person name="Negash T."/>
            <person name="Nguyen T."/>
            <person name="Nguyen N."/>
            <person name="Nicol R."/>
            <person name="Norbu C."/>
            <person name="Norbu N."/>
            <person name="Novod N."/>
            <person name="O'Neill B."/>
            <person name="Osman S."/>
            <person name="Markiewicz E."/>
            <person name="Oyono O.L."/>
            <person name="Patti C."/>
            <person name="Phunkhang P."/>
            <person name="Pierre F."/>
            <person name="Priest M."/>
            <person name="Raghuraman S."/>
            <person name="Rege F."/>
            <person name="Reyes R."/>
            <person name="Rise C."/>
            <person name="Rogov P."/>
            <person name="Ross K."/>
            <person name="Ryan E."/>
            <person name="Settipalli S."/>
            <person name="Shea T."/>
            <person name="Sherpa N."/>
            <person name="Shi L."/>
            <person name="Shih D."/>
            <person name="Sparrow T."/>
            <person name="Spaulding J."/>
            <person name="Stalker J."/>
            <person name="Stange-Thomann N."/>
            <person name="Stavropoulos S."/>
            <person name="Stone C."/>
            <person name="Strader C."/>
            <person name="Tesfaye S."/>
            <person name="Thomson T."/>
            <person name="Thoulutsang Y."/>
            <person name="Thoulutsang D."/>
            <person name="Topham K."/>
            <person name="Topping I."/>
            <person name="Tsamla T."/>
            <person name="Vassiliev H."/>
            <person name="Vo A."/>
            <person name="Wangchuk T."/>
            <person name="Wangdi T."/>
            <person name="Weiand M."/>
            <person name="Wilkinson J."/>
            <person name="Wilson A."/>
            <person name="Yadav S."/>
            <person name="Young G."/>
            <person name="Yu Q."/>
            <person name="Zembek L."/>
            <person name="Zhong D."/>
            <person name="Zimmer A."/>
            <person name="Zwirko Z."/>
            <person name="Jaffe D.B."/>
            <person name="Alvarez P."/>
            <person name="Brockman W."/>
            <person name="Butler J."/>
            <person name="Chin C."/>
            <person name="Gnerre S."/>
            <person name="Grabherr M."/>
            <person name="Kleber M."/>
            <person name="Mauceli E."/>
            <person name="MacCallum I."/>
        </authorList>
    </citation>
    <scope>NUCLEOTIDE SEQUENCE [LARGE SCALE GENOMIC DNA]</scope>
    <source>
        <strain evidence="14">MSH-3 / Tucson 14011-0111.49</strain>
    </source>
</reference>
<dbReference type="EMBL" id="CH479182">
    <property type="protein sequence ID" value="EDW34107.1"/>
    <property type="molecule type" value="Genomic_DNA"/>
</dbReference>
<dbReference type="PANTHER" id="PTHR47168">
    <property type="entry name" value="RING ZINC FINGER DOMAIN SUPERFAMILY PROTEIN-RELATED"/>
    <property type="match status" value="1"/>
</dbReference>
<dbReference type="eggNOG" id="KOG4628">
    <property type="taxonomic scope" value="Eukaryota"/>
</dbReference>
<accession>B4GES2</accession>
<dbReference type="GO" id="GO:0008270">
    <property type="term" value="F:zinc ion binding"/>
    <property type="evidence" value="ECO:0007669"/>
    <property type="project" value="UniProtKB-KW"/>
</dbReference>
<evidence type="ECO:0000256" key="4">
    <source>
        <dbReference type="ARBA" id="ARBA00022771"/>
    </source>
</evidence>
<evidence type="ECO:0000256" key="5">
    <source>
        <dbReference type="ARBA" id="ARBA00022833"/>
    </source>
</evidence>
<evidence type="ECO:0000256" key="11">
    <source>
        <dbReference type="SAM" id="SignalP"/>
    </source>
</evidence>
<keyword evidence="14" id="KW-1185">Reference proteome</keyword>
<dbReference type="InterPro" id="IPR051653">
    <property type="entry name" value="E3_ligase_sorting_rcpt"/>
</dbReference>